<feature type="region of interest" description="Disordered" evidence="1">
    <location>
        <begin position="132"/>
        <end position="174"/>
    </location>
</feature>
<feature type="region of interest" description="Disordered" evidence="1">
    <location>
        <begin position="257"/>
        <end position="356"/>
    </location>
</feature>
<evidence type="ECO:0000256" key="1">
    <source>
        <dbReference type="SAM" id="MobiDB-lite"/>
    </source>
</evidence>
<reference evidence="2" key="1">
    <citation type="journal article" date="2023" name="Mol. Phylogenet. Evol.">
        <title>Genome-scale phylogeny and comparative genomics of the fungal order Sordariales.</title>
        <authorList>
            <person name="Hensen N."/>
            <person name="Bonometti L."/>
            <person name="Westerberg I."/>
            <person name="Brannstrom I.O."/>
            <person name="Guillou S."/>
            <person name="Cros-Aarteil S."/>
            <person name="Calhoun S."/>
            <person name="Haridas S."/>
            <person name="Kuo A."/>
            <person name="Mondo S."/>
            <person name="Pangilinan J."/>
            <person name="Riley R."/>
            <person name="LaButti K."/>
            <person name="Andreopoulos B."/>
            <person name="Lipzen A."/>
            <person name="Chen C."/>
            <person name="Yan M."/>
            <person name="Daum C."/>
            <person name="Ng V."/>
            <person name="Clum A."/>
            <person name="Steindorff A."/>
            <person name="Ohm R.A."/>
            <person name="Martin F."/>
            <person name="Silar P."/>
            <person name="Natvig D.O."/>
            <person name="Lalanne C."/>
            <person name="Gautier V."/>
            <person name="Ament-Velasquez S.L."/>
            <person name="Kruys A."/>
            <person name="Hutchinson M.I."/>
            <person name="Powell A.J."/>
            <person name="Barry K."/>
            <person name="Miller A.N."/>
            <person name="Grigoriev I.V."/>
            <person name="Debuchy R."/>
            <person name="Gladieux P."/>
            <person name="Hiltunen Thoren M."/>
            <person name="Johannesson H."/>
        </authorList>
    </citation>
    <scope>NUCLEOTIDE SEQUENCE</scope>
    <source>
        <strain evidence="2">PSN293</strain>
    </source>
</reference>
<organism evidence="2 3">
    <name type="scientific">Rhypophila decipiens</name>
    <dbReference type="NCBI Taxonomy" id="261697"/>
    <lineage>
        <taxon>Eukaryota</taxon>
        <taxon>Fungi</taxon>
        <taxon>Dikarya</taxon>
        <taxon>Ascomycota</taxon>
        <taxon>Pezizomycotina</taxon>
        <taxon>Sordariomycetes</taxon>
        <taxon>Sordariomycetidae</taxon>
        <taxon>Sordariales</taxon>
        <taxon>Naviculisporaceae</taxon>
        <taxon>Rhypophila</taxon>
    </lineage>
</organism>
<protein>
    <submittedName>
        <fullName evidence="2">Uncharacterized protein</fullName>
    </submittedName>
</protein>
<feature type="compositionally biased region" description="Low complexity" evidence="1">
    <location>
        <begin position="268"/>
        <end position="289"/>
    </location>
</feature>
<proteinExistence type="predicted"/>
<dbReference type="PRINTS" id="PR01217">
    <property type="entry name" value="PRICHEXTENSN"/>
</dbReference>
<feature type="compositionally biased region" description="Low complexity" evidence="1">
    <location>
        <begin position="299"/>
        <end position="314"/>
    </location>
</feature>
<evidence type="ECO:0000313" key="2">
    <source>
        <dbReference type="EMBL" id="KAK4214416.1"/>
    </source>
</evidence>
<feature type="compositionally biased region" description="Pro residues" evidence="1">
    <location>
        <begin position="135"/>
        <end position="174"/>
    </location>
</feature>
<accession>A0AAN7B6C8</accession>
<keyword evidence="3" id="KW-1185">Reference proteome</keyword>
<dbReference type="Proteomes" id="UP001301769">
    <property type="component" value="Unassembled WGS sequence"/>
</dbReference>
<dbReference type="EMBL" id="MU858094">
    <property type="protein sequence ID" value="KAK4214416.1"/>
    <property type="molecule type" value="Genomic_DNA"/>
</dbReference>
<reference evidence="2" key="2">
    <citation type="submission" date="2023-05" db="EMBL/GenBank/DDBJ databases">
        <authorList>
            <consortium name="Lawrence Berkeley National Laboratory"/>
            <person name="Steindorff A."/>
            <person name="Hensen N."/>
            <person name="Bonometti L."/>
            <person name="Westerberg I."/>
            <person name="Brannstrom I.O."/>
            <person name="Guillou S."/>
            <person name="Cros-Aarteil S."/>
            <person name="Calhoun S."/>
            <person name="Haridas S."/>
            <person name="Kuo A."/>
            <person name="Mondo S."/>
            <person name="Pangilinan J."/>
            <person name="Riley R."/>
            <person name="Labutti K."/>
            <person name="Andreopoulos B."/>
            <person name="Lipzen A."/>
            <person name="Chen C."/>
            <person name="Yanf M."/>
            <person name="Daum C."/>
            <person name="Ng V."/>
            <person name="Clum A."/>
            <person name="Ohm R."/>
            <person name="Martin F."/>
            <person name="Silar P."/>
            <person name="Natvig D."/>
            <person name="Lalanne C."/>
            <person name="Gautier V."/>
            <person name="Ament-Velasquez S.L."/>
            <person name="Kruys A."/>
            <person name="Hutchinson M.I."/>
            <person name="Powell A.J."/>
            <person name="Barry K."/>
            <person name="Miller A.N."/>
            <person name="Grigoriev I.V."/>
            <person name="Debuchy R."/>
            <person name="Gladieux P."/>
            <person name="Thoren M.H."/>
            <person name="Johannesson H."/>
        </authorList>
    </citation>
    <scope>NUCLEOTIDE SEQUENCE</scope>
    <source>
        <strain evidence="2">PSN293</strain>
    </source>
</reference>
<feature type="compositionally biased region" description="Pro residues" evidence="1">
    <location>
        <begin position="257"/>
        <end position="267"/>
    </location>
</feature>
<name>A0AAN7B6C8_9PEZI</name>
<dbReference type="AlphaFoldDB" id="A0AAN7B6C8"/>
<comment type="caution">
    <text evidence="2">The sequence shown here is derived from an EMBL/GenBank/DDBJ whole genome shotgun (WGS) entry which is preliminary data.</text>
</comment>
<evidence type="ECO:0000313" key="3">
    <source>
        <dbReference type="Proteomes" id="UP001301769"/>
    </source>
</evidence>
<sequence length="388" mass="39698">MAPRYLTAALALAVQSYIRTGAASLLSGRINNHAVANVIAAATTTDAGLMACATADAITSSCYVAGSFDLDVPVETIQQCLCCYSSVELDEIYLSCASYIAYSEPGLTEAFSIATSLYDICDLTGTCPVIDLGDPAPPPPDPTTPTTTPPSPPPPPETPPPAEPTPTAPPPPEVTGPVVCTSLAIVFQACSSAIPGFASAPVSELADCFCYDNTGKYNTDVQDWADGCEPWAKTAAPSDLEVIQVFQTFCDVYALPPTPTEPAPGPRPTVTTTTTKPKLTLTPTTANPNENTDKTGDGPATVATNTAPPAVGLGSAFGSGGFSKPTSTPGALGDGESAGPSSSIVVTVTQTPPPRPNSNVAGLGMERPQWGVLGLLGLSVVAVVFWQF</sequence>
<gene>
    <name evidence="2" type="ORF">QBC37DRAFT_155432</name>
</gene>
<feature type="compositionally biased region" description="Low complexity" evidence="1">
    <location>
        <begin position="340"/>
        <end position="350"/>
    </location>
</feature>